<evidence type="ECO:0000256" key="4">
    <source>
        <dbReference type="ARBA" id="ARBA00022737"/>
    </source>
</evidence>
<keyword evidence="5" id="KW-0547">Nucleotide-binding</keyword>
<evidence type="ECO:0000256" key="6">
    <source>
        <dbReference type="ARBA" id="ARBA00022840"/>
    </source>
</evidence>
<dbReference type="PANTHER" id="PTHR43790">
    <property type="entry name" value="CARBOHYDRATE TRANSPORT ATP-BINDING PROTEIN MG119-RELATED"/>
    <property type="match status" value="1"/>
</dbReference>
<dbReference type="GO" id="GO:0016887">
    <property type="term" value="F:ATP hydrolysis activity"/>
    <property type="evidence" value="ECO:0007669"/>
    <property type="project" value="InterPro"/>
</dbReference>
<keyword evidence="8" id="KW-0378">Hydrolase</keyword>
<dbReference type="PROSITE" id="PS00211">
    <property type="entry name" value="ABC_TRANSPORTER_1"/>
    <property type="match status" value="1"/>
</dbReference>
<evidence type="ECO:0000256" key="1">
    <source>
        <dbReference type="ARBA" id="ARBA00005417"/>
    </source>
</evidence>
<dbReference type="PANTHER" id="PTHR43790:SF9">
    <property type="entry name" value="GALACTOFURANOSE TRANSPORTER ATP-BINDING PROTEIN YTFR"/>
    <property type="match status" value="1"/>
</dbReference>
<name>A0A212LGB3_9HYPH</name>
<evidence type="ECO:0000313" key="8">
    <source>
        <dbReference type="EMBL" id="SCM76507.1"/>
    </source>
</evidence>
<dbReference type="InterPro" id="IPR003593">
    <property type="entry name" value="AAA+_ATPase"/>
</dbReference>
<dbReference type="InterPro" id="IPR003439">
    <property type="entry name" value="ABC_transporter-like_ATP-bd"/>
</dbReference>
<keyword evidence="4" id="KW-0677">Repeat</keyword>
<dbReference type="EC" id="3.6.3.25" evidence="8"/>
<proteinExistence type="inferred from homology"/>
<dbReference type="SUPFAM" id="SSF52540">
    <property type="entry name" value="P-loop containing nucleoside triphosphate hydrolases"/>
    <property type="match status" value="2"/>
</dbReference>
<comment type="similarity">
    <text evidence="1">Belongs to the ABC transporter superfamily.</text>
</comment>
<organism evidence="8">
    <name type="scientific">uncultured Pleomorphomonas sp</name>
    <dbReference type="NCBI Taxonomy" id="442121"/>
    <lineage>
        <taxon>Bacteria</taxon>
        <taxon>Pseudomonadati</taxon>
        <taxon>Pseudomonadota</taxon>
        <taxon>Alphaproteobacteria</taxon>
        <taxon>Hyphomicrobiales</taxon>
        <taxon>Pleomorphomonadaceae</taxon>
        <taxon>Pleomorphomonas</taxon>
        <taxon>environmental samples</taxon>
    </lineage>
</organism>
<dbReference type="CDD" id="cd03216">
    <property type="entry name" value="ABC_Carb_Monos_I"/>
    <property type="match status" value="1"/>
</dbReference>
<dbReference type="GO" id="GO:0005524">
    <property type="term" value="F:ATP binding"/>
    <property type="evidence" value="ECO:0007669"/>
    <property type="project" value="UniProtKB-KW"/>
</dbReference>
<evidence type="ECO:0000256" key="5">
    <source>
        <dbReference type="ARBA" id="ARBA00022741"/>
    </source>
</evidence>
<dbReference type="PROSITE" id="PS50893">
    <property type="entry name" value="ABC_TRANSPORTER_2"/>
    <property type="match status" value="2"/>
</dbReference>
<dbReference type="InterPro" id="IPR050107">
    <property type="entry name" value="ABC_carbohydrate_import_ATPase"/>
</dbReference>
<sequence>MADQSFAPVVELKQVRLSFGTVKALQGVDFHVSPGEVVGLVGHNGAGKSTLMNILAGNLRFDEGRYLIAGETVRPGAMPSPAGLAVIGSVSQETVLAPNLTVAENARILHRDLVGRGWRQRAARLMQASLDDVFPGHDIDAGDLVGDLPIAKRQMVEIARAFANRAIALMILDEPTSSLDGETSEQLLAYVRRRRNDGLALVLISHRLGEIFSVGDRAVIMRDGLVVLDKPMKSLSRDEMVTAMGHGAPATARASRRLRAPAEAAREACISVPARQPGALDVVVRPGEVVGLAGLAGHGQSQFLRTLVSGRGVANRRDQVAFVAGDRRTDGIFSLWSIRHNLTIRAMDMLETFGFLNPARERRLARDWRDRIEIRAETVDVQIVTLSGGNQQKVLFARALGSDASIILMDDPMRGVDIGTKQEVYRLIQAEADGGRSFVWYSTEIDELAYCDRVYVFRQGMAVREFCGDEINENNIVGASFAS</sequence>
<dbReference type="AlphaFoldDB" id="A0A212LGB3"/>
<feature type="domain" description="ABC transporter" evidence="7">
    <location>
        <begin position="258"/>
        <end position="482"/>
    </location>
</feature>
<keyword evidence="2" id="KW-0813">Transport</keyword>
<dbReference type="SMART" id="SM00382">
    <property type="entry name" value="AAA"/>
    <property type="match status" value="2"/>
</dbReference>
<dbReference type="EMBL" id="FMJD01000008">
    <property type="protein sequence ID" value="SCM76507.1"/>
    <property type="molecule type" value="Genomic_DNA"/>
</dbReference>
<gene>
    <name evidence="8" type="ORF">KL86PLE_40312</name>
</gene>
<dbReference type="InterPro" id="IPR017871">
    <property type="entry name" value="ABC_transporter-like_CS"/>
</dbReference>
<protein>
    <submittedName>
        <fullName evidence="8">Putative ribose transport ATP-binding protein (RbsA)</fullName>
        <ecNumber evidence="8">3.6.3.25</ecNumber>
    </submittedName>
</protein>
<keyword evidence="3" id="KW-0762">Sugar transport</keyword>
<accession>A0A212LGB3</accession>
<reference evidence="8" key="1">
    <citation type="submission" date="2016-08" db="EMBL/GenBank/DDBJ databases">
        <authorList>
            <person name="Seilhamer J.J."/>
        </authorList>
    </citation>
    <scope>NUCLEOTIDE SEQUENCE</scope>
    <source>
        <strain evidence="8">86</strain>
    </source>
</reference>
<keyword evidence="6 8" id="KW-0067">ATP-binding</keyword>
<evidence type="ECO:0000256" key="3">
    <source>
        <dbReference type="ARBA" id="ARBA00022597"/>
    </source>
</evidence>
<dbReference type="Pfam" id="PF00005">
    <property type="entry name" value="ABC_tran"/>
    <property type="match status" value="2"/>
</dbReference>
<dbReference type="Gene3D" id="3.40.50.300">
    <property type="entry name" value="P-loop containing nucleotide triphosphate hydrolases"/>
    <property type="match status" value="2"/>
</dbReference>
<feature type="domain" description="ABC transporter" evidence="7">
    <location>
        <begin position="10"/>
        <end position="248"/>
    </location>
</feature>
<dbReference type="InterPro" id="IPR027417">
    <property type="entry name" value="P-loop_NTPase"/>
</dbReference>
<evidence type="ECO:0000256" key="2">
    <source>
        <dbReference type="ARBA" id="ARBA00022448"/>
    </source>
</evidence>
<evidence type="ECO:0000259" key="7">
    <source>
        <dbReference type="PROSITE" id="PS50893"/>
    </source>
</evidence>
<dbReference type="RefSeq" id="WP_288196670.1">
    <property type="nucleotide sequence ID" value="NZ_LT608334.1"/>
</dbReference>